<sequence length="236" mass="25861">MRWTNPKLHLPRGRCINVSIHHLHTIPDSGTDGRERRFRTKDIKTMSVNSVSLSSSHSVSKTTVPSITLIPNHGVKGDAHAGPTVQHRPLRNARPSDVNLRQVHLMHAEILQQVSKDPATGAKDIVLKPGQLGENITTQGIDLLSLPKDTRLLFVDRKASRQDAPTLRLTGLRNPGPQLDAMKKGLKDRFLVKDSRGVVIGYMAGVMSVVEKGGEIRPGMDIVVQKPATNLALNCI</sequence>
<dbReference type="GO" id="GO:0030151">
    <property type="term" value="F:molybdenum ion binding"/>
    <property type="evidence" value="ECO:0007669"/>
    <property type="project" value="InterPro"/>
</dbReference>
<dbReference type="SUPFAM" id="SSF50800">
    <property type="entry name" value="PK beta-barrel domain-like"/>
    <property type="match status" value="1"/>
</dbReference>
<proteinExistence type="predicted"/>
<evidence type="ECO:0000259" key="1">
    <source>
        <dbReference type="PROSITE" id="PS51340"/>
    </source>
</evidence>
<protein>
    <submittedName>
        <fullName evidence="2">MOSC domain-containing protein</fullName>
    </submittedName>
</protein>
<evidence type="ECO:0000313" key="3">
    <source>
        <dbReference type="Proteomes" id="UP000231358"/>
    </source>
</evidence>
<dbReference type="AlphaFoldDB" id="A0A2G7FYP7"/>
<feature type="domain" description="MOSC" evidence="1">
    <location>
        <begin position="62"/>
        <end position="225"/>
    </location>
</feature>
<comment type="caution">
    <text evidence="2">The sequence shown here is derived from an EMBL/GenBank/DDBJ whole genome shotgun (WGS) entry which is preliminary data.</text>
</comment>
<organism evidence="2 3">
    <name type="scientific">Aspergillus arachidicola</name>
    <dbReference type="NCBI Taxonomy" id="656916"/>
    <lineage>
        <taxon>Eukaryota</taxon>
        <taxon>Fungi</taxon>
        <taxon>Dikarya</taxon>
        <taxon>Ascomycota</taxon>
        <taxon>Pezizomycotina</taxon>
        <taxon>Eurotiomycetes</taxon>
        <taxon>Eurotiomycetidae</taxon>
        <taxon>Eurotiales</taxon>
        <taxon>Aspergillaceae</taxon>
        <taxon>Aspergillus</taxon>
        <taxon>Aspergillus subgen. Circumdati</taxon>
    </lineage>
</organism>
<dbReference type="Gene3D" id="2.40.33.20">
    <property type="entry name" value="PK beta-barrel domain-like"/>
    <property type="match status" value="1"/>
</dbReference>
<accession>A0A2G7FYP7</accession>
<dbReference type="InterPro" id="IPR005302">
    <property type="entry name" value="MoCF_Sase_C"/>
</dbReference>
<gene>
    <name evidence="2" type="ORF">AARAC_004080</name>
</gene>
<dbReference type="GO" id="GO:0003824">
    <property type="term" value="F:catalytic activity"/>
    <property type="evidence" value="ECO:0007669"/>
    <property type="project" value="InterPro"/>
</dbReference>
<dbReference type="InterPro" id="IPR052716">
    <property type="entry name" value="MOSC_domain"/>
</dbReference>
<dbReference type="STRING" id="656916.A0A2G7FYP7"/>
<evidence type="ECO:0000313" key="2">
    <source>
        <dbReference type="EMBL" id="PIG85709.1"/>
    </source>
</evidence>
<name>A0A2G7FYP7_9EURO</name>
<dbReference type="PANTHER" id="PTHR36930">
    <property type="entry name" value="METAL-SULFUR CLUSTER BIOSYNTHESIS PROTEINS YUAD-RELATED"/>
    <property type="match status" value="1"/>
</dbReference>
<dbReference type="Proteomes" id="UP000231358">
    <property type="component" value="Unassembled WGS sequence"/>
</dbReference>
<dbReference type="InterPro" id="IPR011037">
    <property type="entry name" value="Pyrv_Knase-like_insert_dom_sf"/>
</dbReference>
<dbReference type="PANTHER" id="PTHR36930:SF1">
    <property type="entry name" value="MOSC DOMAIN-CONTAINING PROTEIN"/>
    <property type="match status" value="1"/>
</dbReference>
<keyword evidence="3" id="KW-1185">Reference proteome</keyword>
<reference evidence="2 3" key="1">
    <citation type="submission" date="2017-05" db="EMBL/GenBank/DDBJ databases">
        <title>Genome sequence for an aflatoxigenic pathogen of Argentinian peanut, Aspergillus arachidicola.</title>
        <authorList>
            <person name="Moore G."/>
            <person name="Beltz S.B."/>
            <person name="Mack B.M."/>
        </authorList>
    </citation>
    <scope>NUCLEOTIDE SEQUENCE [LARGE SCALE GENOMIC DNA]</scope>
    <source>
        <strain evidence="2 3">CBS 117610</strain>
    </source>
</reference>
<dbReference type="GO" id="GO:0030170">
    <property type="term" value="F:pyridoxal phosphate binding"/>
    <property type="evidence" value="ECO:0007669"/>
    <property type="project" value="InterPro"/>
</dbReference>
<dbReference type="EMBL" id="NEXV01000308">
    <property type="protein sequence ID" value="PIG85709.1"/>
    <property type="molecule type" value="Genomic_DNA"/>
</dbReference>
<dbReference type="PROSITE" id="PS51340">
    <property type="entry name" value="MOSC"/>
    <property type="match status" value="1"/>
</dbReference>